<organism evidence="2 3">
    <name type="scientific">Zizania palustris</name>
    <name type="common">Northern wild rice</name>
    <dbReference type="NCBI Taxonomy" id="103762"/>
    <lineage>
        <taxon>Eukaryota</taxon>
        <taxon>Viridiplantae</taxon>
        <taxon>Streptophyta</taxon>
        <taxon>Embryophyta</taxon>
        <taxon>Tracheophyta</taxon>
        <taxon>Spermatophyta</taxon>
        <taxon>Magnoliopsida</taxon>
        <taxon>Liliopsida</taxon>
        <taxon>Poales</taxon>
        <taxon>Poaceae</taxon>
        <taxon>BOP clade</taxon>
        <taxon>Oryzoideae</taxon>
        <taxon>Oryzeae</taxon>
        <taxon>Zizaniinae</taxon>
        <taxon>Zizania</taxon>
    </lineage>
</organism>
<dbReference type="PROSITE" id="PS50222">
    <property type="entry name" value="EF_HAND_2"/>
    <property type="match status" value="1"/>
</dbReference>
<comment type="caution">
    <text evidence="2">The sequence shown here is derived from an EMBL/GenBank/DDBJ whole genome shotgun (WGS) entry which is preliminary data.</text>
</comment>
<dbReference type="Proteomes" id="UP000729402">
    <property type="component" value="Unassembled WGS sequence"/>
</dbReference>
<dbReference type="AlphaFoldDB" id="A0A8J5V9P6"/>
<dbReference type="EMBL" id="JAAALK010000288">
    <property type="protein sequence ID" value="KAG8051766.1"/>
    <property type="molecule type" value="Genomic_DNA"/>
</dbReference>
<accession>A0A8J5V9P6</accession>
<gene>
    <name evidence="2" type="ORF">GUJ93_ZPchr0001g30956</name>
</gene>
<reference evidence="2" key="1">
    <citation type="journal article" date="2021" name="bioRxiv">
        <title>Whole Genome Assembly and Annotation of Northern Wild Rice, Zizania palustris L., Supports a Whole Genome Duplication in the Zizania Genus.</title>
        <authorList>
            <person name="Haas M."/>
            <person name="Kono T."/>
            <person name="Macchietto M."/>
            <person name="Millas R."/>
            <person name="McGilp L."/>
            <person name="Shao M."/>
            <person name="Duquette J."/>
            <person name="Hirsch C.N."/>
            <person name="Kimball J."/>
        </authorList>
    </citation>
    <scope>NUCLEOTIDE SEQUENCE</scope>
    <source>
        <tissue evidence="2">Fresh leaf tissue</tissue>
    </source>
</reference>
<dbReference type="PANTHER" id="PTHR46824">
    <property type="entry name" value="CALCIUM-BINDING PROTEIN CML48-RELATED"/>
    <property type="match status" value="1"/>
</dbReference>
<dbReference type="OrthoDB" id="186625at2759"/>
<evidence type="ECO:0000313" key="3">
    <source>
        <dbReference type="Proteomes" id="UP000729402"/>
    </source>
</evidence>
<keyword evidence="3" id="KW-1185">Reference proteome</keyword>
<dbReference type="InterPro" id="IPR044590">
    <property type="entry name" value="CML48/49/50"/>
</dbReference>
<sequence length="118" mass="13271">MRMGLGPGFVIFPPGTHHDVERAFRAVDRDSIGSIDERELQDTLSSAYHRFIIRIVHLLMFLFNNPASHSPSRMDSNCDFDSLFVGAICNFALRNYGWRGAKTGLHDIVVEITGYNGN</sequence>
<dbReference type="PANTHER" id="PTHR46824:SF2">
    <property type="entry name" value="CALCIUM-BINDING PROTEIN CML48-RELATED"/>
    <property type="match status" value="1"/>
</dbReference>
<evidence type="ECO:0000259" key="1">
    <source>
        <dbReference type="PROSITE" id="PS50222"/>
    </source>
</evidence>
<dbReference type="InterPro" id="IPR002048">
    <property type="entry name" value="EF_hand_dom"/>
</dbReference>
<dbReference type="GO" id="GO:0005509">
    <property type="term" value="F:calcium ion binding"/>
    <property type="evidence" value="ECO:0007669"/>
    <property type="project" value="InterPro"/>
</dbReference>
<evidence type="ECO:0000313" key="2">
    <source>
        <dbReference type="EMBL" id="KAG8051766.1"/>
    </source>
</evidence>
<reference evidence="2" key="2">
    <citation type="submission" date="2021-02" db="EMBL/GenBank/DDBJ databases">
        <authorList>
            <person name="Kimball J.A."/>
            <person name="Haas M.W."/>
            <person name="Macchietto M."/>
            <person name="Kono T."/>
            <person name="Duquette J."/>
            <person name="Shao M."/>
        </authorList>
    </citation>
    <scope>NUCLEOTIDE SEQUENCE</scope>
    <source>
        <tissue evidence="2">Fresh leaf tissue</tissue>
    </source>
</reference>
<name>A0A8J5V9P6_ZIZPA</name>
<protein>
    <recommendedName>
        <fullName evidence="1">EF-hand domain-containing protein</fullName>
    </recommendedName>
</protein>
<feature type="domain" description="EF-hand" evidence="1">
    <location>
        <begin position="15"/>
        <end position="50"/>
    </location>
</feature>
<proteinExistence type="predicted"/>